<dbReference type="PROSITE" id="PS50910">
    <property type="entry name" value="HEPN"/>
    <property type="match status" value="1"/>
</dbReference>
<evidence type="ECO:0000313" key="2">
    <source>
        <dbReference type="EMBL" id="HGN36606.1"/>
    </source>
</evidence>
<proteinExistence type="predicted"/>
<evidence type="ECO:0000313" key="3">
    <source>
        <dbReference type="EMBL" id="HGQ18757.1"/>
    </source>
</evidence>
<name>A0A7J3JSS3_9CREN</name>
<feature type="domain" description="HEPN" evidence="1">
    <location>
        <begin position="10"/>
        <end position="128"/>
    </location>
</feature>
<sequence length="128" mass="15273">MSFEEAEVLRERAYMFLENSRYLMEKGFFDLAAFSLEQYCQLLLKYKLLVKTGAYPRSHSLTRLIDFLSRVEPSVRVLLEREDLLIMLTKLEDAYIGARYLPRRYTEIEVRALYRFVVEVFQKIVEGI</sequence>
<evidence type="ECO:0000259" key="1">
    <source>
        <dbReference type="PROSITE" id="PS50910"/>
    </source>
</evidence>
<gene>
    <name evidence="2" type="ORF">ENT87_03540</name>
    <name evidence="3" type="ORF">ENU30_07290</name>
</gene>
<dbReference type="InterPro" id="IPR007842">
    <property type="entry name" value="HEPN_dom"/>
</dbReference>
<dbReference type="SMART" id="SM00748">
    <property type="entry name" value="HEPN"/>
    <property type="match status" value="1"/>
</dbReference>
<dbReference type="Pfam" id="PF05168">
    <property type="entry name" value="HEPN"/>
    <property type="match status" value="1"/>
</dbReference>
<protein>
    <submittedName>
        <fullName evidence="3">HEPN domain-containing protein</fullName>
    </submittedName>
</protein>
<dbReference type="AlphaFoldDB" id="A0A7J3JSS3"/>
<accession>A0A7J3JSS3</accession>
<dbReference type="EMBL" id="DTBZ01000135">
    <property type="protein sequence ID" value="HGQ18757.1"/>
    <property type="molecule type" value="Genomic_DNA"/>
</dbReference>
<dbReference type="Gene3D" id="1.20.120.330">
    <property type="entry name" value="Nucleotidyltransferases domain 2"/>
    <property type="match status" value="1"/>
</dbReference>
<comment type="caution">
    <text evidence="3">The sequence shown here is derived from an EMBL/GenBank/DDBJ whole genome shotgun (WGS) entry which is preliminary data.</text>
</comment>
<dbReference type="EMBL" id="DTAI01000099">
    <property type="protein sequence ID" value="HGN36606.1"/>
    <property type="molecule type" value="Genomic_DNA"/>
</dbReference>
<organism evidence="3">
    <name type="scientific">Ignisphaera aggregans</name>
    <dbReference type="NCBI Taxonomy" id="334771"/>
    <lineage>
        <taxon>Archaea</taxon>
        <taxon>Thermoproteota</taxon>
        <taxon>Thermoprotei</taxon>
        <taxon>Desulfurococcales</taxon>
        <taxon>Desulfurococcaceae</taxon>
        <taxon>Ignisphaera</taxon>
    </lineage>
</organism>
<dbReference type="SUPFAM" id="SSF81593">
    <property type="entry name" value="Nucleotidyltransferase substrate binding subunit/domain"/>
    <property type="match status" value="1"/>
</dbReference>
<reference evidence="3" key="1">
    <citation type="journal article" date="2020" name="mSystems">
        <title>Genome- and Community-Level Interaction Insights into Carbon Utilization and Element Cycling Functions of Hydrothermarchaeota in Hydrothermal Sediment.</title>
        <authorList>
            <person name="Zhou Z."/>
            <person name="Liu Y."/>
            <person name="Xu W."/>
            <person name="Pan J."/>
            <person name="Luo Z.H."/>
            <person name="Li M."/>
        </authorList>
    </citation>
    <scope>NUCLEOTIDE SEQUENCE [LARGE SCALE GENOMIC DNA]</scope>
    <source>
        <strain evidence="2">SpSt-618</strain>
        <strain evidence="3">SpSt-657</strain>
    </source>
</reference>